<evidence type="ECO:0000256" key="1">
    <source>
        <dbReference type="ARBA" id="ARBA00004141"/>
    </source>
</evidence>
<evidence type="ECO:0000259" key="6">
    <source>
        <dbReference type="PROSITE" id="PS50928"/>
    </source>
</evidence>
<evidence type="ECO:0000256" key="2">
    <source>
        <dbReference type="ARBA" id="ARBA00022692"/>
    </source>
</evidence>
<dbReference type="Proteomes" id="UP000569951">
    <property type="component" value="Unassembled WGS sequence"/>
</dbReference>
<feature type="transmembrane region" description="Helical" evidence="5">
    <location>
        <begin position="430"/>
        <end position="452"/>
    </location>
</feature>
<feature type="transmembrane region" description="Helical" evidence="5">
    <location>
        <begin position="318"/>
        <end position="339"/>
    </location>
</feature>
<dbReference type="RefSeq" id="WP_183988332.1">
    <property type="nucleotide sequence ID" value="NZ_JACHHG010000013.1"/>
</dbReference>
<dbReference type="EMBL" id="JACHHG010000013">
    <property type="protein sequence ID" value="MBB6099579.1"/>
    <property type="molecule type" value="Genomic_DNA"/>
</dbReference>
<proteinExistence type="inferred from homology"/>
<comment type="similarity">
    <text evidence="5">Belongs to the binding-protein-dependent transport system permease family.</text>
</comment>
<dbReference type="CDD" id="cd06261">
    <property type="entry name" value="TM_PBP2"/>
    <property type="match status" value="1"/>
</dbReference>
<dbReference type="GO" id="GO:0055085">
    <property type="term" value="P:transmembrane transport"/>
    <property type="evidence" value="ECO:0007669"/>
    <property type="project" value="InterPro"/>
</dbReference>
<gene>
    <name evidence="7" type="ORF">HNR42_003032</name>
</gene>
<comment type="subcellular location">
    <subcellularLocation>
        <location evidence="5">Cell membrane</location>
        <topology evidence="5">Multi-pass membrane protein</topology>
    </subcellularLocation>
    <subcellularLocation>
        <location evidence="1">Membrane</location>
        <topology evidence="1">Multi-pass membrane protein</topology>
    </subcellularLocation>
</comment>
<feature type="transmembrane region" description="Helical" evidence="5">
    <location>
        <begin position="257"/>
        <end position="279"/>
    </location>
</feature>
<keyword evidence="5" id="KW-0813">Transport</keyword>
<dbReference type="PANTHER" id="PTHR43839:SF1">
    <property type="entry name" value="OPPC IN A BINDING PROTEIN-DEPENDENT TRANSPORT SYSTEM"/>
    <property type="match status" value="1"/>
</dbReference>
<dbReference type="Pfam" id="PF00528">
    <property type="entry name" value="BPD_transp_1"/>
    <property type="match status" value="1"/>
</dbReference>
<feature type="transmembrane region" description="Helical" evidence="5">
    <location>
        <begin position="166"/>
        <end position="188"/>
    </location>
</feature>
<keyword evidence="4 5" id="KW-0472">Membrane</keyword>
<comment type="caution">
    <text evidence="7">The sequence shown here is derived from an EMBL/GenBank/DDBJ whole genome shotgun (WGS) entry which is preliminary data.</text>
</comment>
<dbReference type="PROSITE" id="PS50928">
    <property type="entry name" value="ABC_TM1"/>
    <property type="match status" value="1"/>
</dbReference>
<evidence type="ECO:0000256" key="5">
    <source>
        <dbReference type="RuleBase" id="RU363032"/>
    </source>
</evidence>
<dbReference type="Gene3D" id="1.10.3720.10">
    <property type="entry name" value="MetI-like"/>
    <property type="match status" value="1"/>
</dbReference>
<dbReference type="PANTHER" id="PTHR43839">
    <property type="entry name" value="OPPC IN A BINDING PROTEIN-DEPENDENT TRANSPORT SYSTEM"/>
    <property type="match status" value="1"/>
</dbReference>
<name>A0A841I5M9_9DEIO</name>
<dbReference type="InterPro" id="IPR035906">
    <property type="entry name" value="MetI-like_sf"/>
</dbReference>
<reference evidence="7 8" key="1">
    <citation type="submission" date="2020-08" db="EMBL/GenBank/DDBJ databases">
        <title>Genomic Encyclopedia of Type Strains, Phase IV (KMG-IV): sequencing the most valuable type-strain genomes for metagenomic binning, comparative biology and taxonomic classification.</title>
        <authorList>
            <person name="Goeker M."/>
        </authorList>
    </citation>
    <scope>NUCLEOTIDE SEQUENCE [LARGE SCALE GENOMIC DNA]</scope>
    <source>
        <strain evidence="7 8">DSM 21458</strain>
    </source>
</reference>
<keyword evidence="2 5" id="KW-0812">Transmembrane</keyword>
<sequence>MTSAASNATRTRTFFQAAWVKFRKHKLARVGGAVLLLLYLAALFADFLAPYPEIHGFRNFSYAPPTQIHFQDEQGRWTRPFVYGFQIGRDPNTFQKILIEDKSKKFPLYFFVRGEPYKLFGFIPADIRLFGGPAFTTSSEEVAVFLWGADDFGRDIWGRIWYGARVSLCVGIAAALCAIVLGMFFGGLAGFYAGINSRISFGYGNRELYAHLRAARGAALAWMLLKRVGHLALCLGMAYLAYTTLVGYLSTARGLELFIGSLFVAGAAWLLYVLFWTGIRLDPDNVIMRLTEVLSAIPGLLLLVILRALFPQQLSPTATFYIVVAILALVGWGGLARVIRSQILSIREAEYSQAARALGASDTRIIVRHILPQVATYLIVTVSLAIPGFILSESGLSFLNLGISEPAASWGLMLSKAQANGITAFTDRPFLLIPGFFIFLAILSWSFLGDGLRDAFDPRSK</sequence>
<feature type="domain" description="ABC transmembrane type-1" evidence="6">
    <location>
        <begin position="240"/>
        <end position="449"/>
    </location>
</feature>
<dbReference type="AlphaFoldDB" id="A0A841I5M9"/>
<dbReference type="InterPro" id="IPR000515">
    <property type="entry name" value="MetI-like"/>
</dbReference>
<keyword evidence="3 5" id="KW-1133">Transmembrane helix</keyword>
<dbReference type="GO" id="GO:0005886">
    <property type="term" value="C:plasma membrane"/>
    <property type="evidence" value="ECO:0007669"/>
    <property type="project" value="UniProtKB-SubCell"/>
</dbReference>
<evidence type="ECO:0000313" key="7">
    <source>
        <dbReference type="EMBL" id="MBB6099579.1"/>
    </source>
</evidence>
<protein>
    <submittedName>
        <fullName evidence="7">Peptide/nickel transport system permease protein</fullName>
    </submittedName>
</protein>
<accession>A0A841I5M9</accession>
<feature type="transmembrane region" description="Helical" evidence="5">
    <location>
        <begin position="374"/>
        <end position="391"/>
    </location>
</feature>
<dbReference type="Pfam" id="PF12911">
    <property type="entry name" value="OppC_N"/>
    <property type="match status" value="1"/>
</dbReference>
<feature type="transmembrane region" description="Helical" evidence="5">
    <location>
        <begin position="30"/>
        <end position="49"/>
    </location>
</feature>
<feature type="transmembrane region" description="Helical" evidence="5">
    <location>
        <begin position="232"/>
        <end position="251"/>
    </location>
</feature>
<evidence type="ECO:0000256" key="3">
    <source>
        <dbReference type="ARBA" id="ARBA00022989"/>
    </source>
</evidence>
<dbReference type="InterPro" id="IPR025966">
    <property type="entry name" value="OppC_N"/>
</dbReference>
<evidence type="ECO:0000256" key="4">
    <source>
        <dbReference type="ARBA" id="ARBA00023136"/>
    </source>
</evidence>
<keyword evidence="8" id="KW-1185">Reference proteome</keyword>
<organism evidence="7 8">
    <name type="scientific">Deinobacterium chartae</name>
    <dbReference type="NCBI Taxonomy" id="521158"/>
    <lineage>
        <taxon>Bacteria</taxon>
        <taxon>Thermotogati</taxon>
        <taxon>Deinococcota</taxon>
        <taxon>Deinococci</taxon>
        <taxon>Deinococcales</taxon>
        <taxon>Deinococcaceae</taxon>
        <taxon>Deinobacterium</taxon>
    </lineage>
</organism>
<evidence type="ECO:0000313" key="8">
    <source>
        <dbReference type="Proteomes" id="UP000569951"/>
    </source>
</evidence>
<dbReference type="SUPFAM" id="SSF161098">
    <property type="entry name" value="MetI-like"/>
    <property type="match status" value="1"/>
</dbReference>